<sequence length="97" mass="11177">MLNVSLSDIIASMLLCNGEREKGTSCPLKCESSRTYRALRLYKVTIHNPGTQFGERPDKEDSSDTGRGPVEIFVRLIRGQVVRERLQKIIRRRWLMV</sequence>
<organism evidence="1 2">
    <name type="scientific">Elysia crispata</name>
    <name type="common">lettuce slug</name>
    <dbReference type="NCBI Taxonomy" id="231223"/>
    <lineage>
        <taxon>Eukaryota</taxon>
        <taxon>Metazoa</taxon>
        <taxon>Spiralia</taxon>
        <taxon>Lophotrochozoa</taxon>
        <taxon>Mollusca</taxon>
        <taxon>Gastropoda</taxon>
        <taxon>Heterobranchia</taxon>
        <taxon>Euthyneura</taxon>
        <taxon>Panpulmonata</taxon>
        <taxon>Sacoglossa</taxon>
        <taxon>Placobranchoidea</taxon>
        <taxon>Plakobranchidae</taxon>
        <taxon>Elysia</taxon>
    </lineage>
</organism>
<evidence type="ECO:0000313" key="2">
    <source>
        <dbReference type="Proteomes" id="UP001283361"/>
    </source>
</evidence>
<proteinExistence type="predicted"/>
<keyword evidence="2" id="KW-1185">Reference proteome</keyword>
<evidence type="ECO:0000313" key="1">
    <source>
        <dbReference type="EMBL" id="KAK3784693.1"/>
    </source>
</evidence>
<dbReference type="AlphaFoldDB" id="A0AAE1DX23"/>
<protein>
    <submittedName>
        <fullName evidence="1">Uncharacterized protein</fullName>
    </submittedName>
</protein>
<dbReference type="Proteomes" id="UP001283361">
    <property type="component" value="Unassembled WGS sequence"/>
</dbReference>
<name>A0AAE1DX23_9GAST</name>
<dbReference type="EMBL" id="JAWDGP010002216">
    <property type="protein sequence ID" value="KAK3784693.1"/>
    <property type="molecule type" value="Genomic_DNA"/>
</dbReference>
<comment type="caution">
    <text evidence="1">The sequence shown here is derived from an EMBL/GenBank/DDBJ whole genome shotgun (WGS) entry which is preliminary data.</text>
</comment>
<gene>
    <name evidence="1" type="ORF">RRG08_032149</name>
</gene>
<accession>A0AAE1DX23</accession>
<reference evidence="1" key="1">
    <citation type="journal article" date="2023" name="G3 (Bethesda)">
        <title>A reference genome for the long-term kleptoplast-retaining sea slug Elysia crispata morphotype clarki.</title>
        <authorList>
            <person name="Eastman K.E."/>
            <person name="Pendleton A.L."/>
            <person name="Shaikh M.A."/>
            <person name="Suttiyut T."/>
            <person name="Ogas R."/>
            <person name="Tomko P."/>
            <person name="Gavelis G."/>
            <person name="Widhalm J.R."/>
            <person name="Wisecaver J.H."/>
        </authorList>
    </citation>
    <scope>NUCLEOTIDE SEQUENCE</scope>
    <source>
        <strain evidence="1">ECLA1</strain>
    </source>
</reference>